<feature type="region of interest" description="Disordered" evidence="1">
    <location>
        <begin position="37"/>
        <end position="60"/>
    </location>
</feature>
<keyword evidence="3" id="KW-1185">Reference proteome</keyword>
<name>A0ABX8TQ18_9CAUL</name>
<dbReference type="RefSeq" id="WP_201101114.1">
    <property type="nucleotide sequence ID" value="NZ_BAAAEE010000011.1"/>
</dbReference>
<accession>A0ABX8TQ18</accession>
<feature type="compositionally biased region" description="Acidic residues" evidence="1">
    <location>
        <begin position="40"/>
        <end position="60"/>
    </location>
</feature>
<evidence type="ECO:0000313" key="3">
    <source>
        <dbReference type="Proteomes" id="UP000824334"/>
    </source>
</evidence>
<dbReference type="Proteomes" id="UP000824334">
    <property type="component" value="Plasmid unnamed1"/>
</dbReference>
<gene>
    <name evidence="2" type="ORF">KWG56_18285</name>
</gene>
<reference evidence="2 3" key="1">
    <citation type="submission" date="2021-07" db="EMBL/GenBank/DDBJ databases">
        <title>Isolation and characterization of bacteria from a gold mining with a capacity of golden bioaccumulation.</title>
        <authorList>
            <person name="Yang X.J."/>
        </authorList>
    </citation>
    <scope>NUCLEOTIDE SEQUENCE [LARGE SCALE GENOMIC DNA]</scope>
    <source>
        <strain evidence="2 3">Au29</strain>
        <plasmid evidence="2 3">unnamed1</plasmid>
    </source>
</reference>
<keyword evidence="2" id="KW-0614">Plasmid</keyword>
<geneLocation type="plasmid" evidence="2 3">
    <name>unnamed1</name>
</geneLocation>
<evidence type="ECO:0000313" key="2">
    <source>
        <dbReference type="EMBL" id="QYC12392.1"/>
    </source>
</evidence>
<sequence length="60" mass="6450">MTNALSPHPRRSVWIGYCVDAGWSSDEIAEVFDLGAGTAEAEDEDAGADDEDDVTVLELH</sequence>
<evidence type="ECO:0000256" key="1">
    <source>
        <dbReference type="SAM" id="MobiDB-lite"/>
    </source>
</evidence>
<proteinExistence type="predicted"/>
<dbReference type="EMBL" id="CP080035">
    <property type="protein sequence ID" value="QYC12392.1"/>
    <property type="molecule type" value="Genomic_DNA"/>
</dbReference>
<protein>
    <submittedName>
        <fullName evidence="2">Uncharacterized protein</fullName>
    </submittedName>
</protein>
<organism evidence="2 3">
    <name type="scientific">Brevundimonas nasdae</name>
    <dbReference type="NCBI Taxonomy" id="172043"/>
    <lineage>
        <taxon>Bacteria</taxon>
        <taxon>Pseudomonadati</taxon>
        <taxon>Pseudomonadota</taxon>
        <taxon>Alphaproteobacteria</taxon>
        <taxon>Caulobacterales</taxon>
        <taxon>Caulobacteraceae</taxon>
        <taxon>Brevundimonas</taxon>
    </lineage>
</organism>
<dbReference type="GeneID" id="94377247"/>